<proteinExistence type="predicted"/>
<evidence type="ECO:0000313" key="1">
    <source>
        <dbReference type="EMBL" id="MDO2410111.1"/>
    </source>
</evidence>
<reference evidence="1 2" key="1">
    <citation type="submission" date="2023-06" db="EMBL/GenBank/DDBJ databases">
        <title>Campylobacter magnum sp. nov., isolated from cecal contents of domestic pigs (Sus scrofa domesticus).</title>
        <authorList>
            <person name="Papic B."/>
            <person name="Gruntar I."/>
        </authorList>
    </citation>
    <scope>NUCLEOTIDE SEQUENCE [LARGE SCALE GENOMIC DNA]</scope>
    <source>
        <strain evidence="2">34484-21</strain>
    </source>
</reference>
<protein>
    <submittedName>
        <fullName evidence="1">DUF1643 domain-containing protein</fullName>
    </submittedName>
</protein>
<dbReference type="EMBL" id="JAULJQ010000017">
    <property type="protein sequence ID" value="MDO2410111.1"/>
    <property type="molecule type" value="Genomic_DNA"/>
</dbReference>
<keyword evidence="2" id="KW-1185">Reference proteome</keyword>
<evidence type="ECO:0000313" key="2">
    <source>
        <dbReference type="Proteomes" id="UP001171111"/>
    </source>
</evidence>
<accession>A0ABT8TCW4</accession>
<sequence length="174" mass="19815">MKYKEGFESNIWDEKKVDGCRFVLGRKGKNTLICIGANPSKADENNSDMTMNKLCQILANNGYDGYVMLNLYPLIATKPDDLPKECDESIYSQNLEIIKRILSKFLSSDILLCYGVVLKKRKYLQKCLDDIMALCDGRKLKCLDAITNDGLPPHPSRKSNKIKIIDFKIKNDNK</sequence>
<comment type="caution">
    <text evidence="1">The sequence shown here is derived from an EMBL/GenBank/DDBJ whole genome shotgun (WGS) entry which is preliminary data.</text>
</comment>
<gene>
    <name evidence="1" type="ORF">Q2362_08445</name>
</gene>
<dbReference type="Pfam" id="PF07799">
    <property type="entry name" value="DUF1643"/>
    <property type="match status" value="1"/>
</dbReference>
<dbReference type="InterPro" id="IPR012441">
    <property type="entry name" value="DUF1643"/>
</dbReference>
<name>A0ABT8TCW4_9BACT</name>
<organism evidence="1 2">
    <name type="scientific">Campylobacter magnus</name>
    <dbReference type="NCBI Taxonomy" id="3026462"/>
    <lineage>
        <taxon>Bacteria</taxon>
        <taxon>Pseudomonadati</taxon>
        <taxon>Campylobacterota</taxon>
        <taxon>Epsilonproteobacteria</taxon>
        <taxon>Campylobacterales</taxon>
        <taxon>Campylobacteraceae</taxon>
        <taxon>Campylobacter</taxon>
    </lineage>
</organism>
<dbReference type="Proteomes" id="UP001171111">
    <property type="component" value="Unassembled WGS sequence"/>
</dbReference>
<dbReference type="RefSeq" id="WP_302244898.1">
    <property type="nucleotide sequence ID" value="NZ_JAULJQ010000017.1"/>
</dbReference>